<dbReference type="PANTHER" id="PTHR11280">
    <property type="entry name" value="GLUCOSAMINE-6-PHOSPHATE ISOMERASE"/>
    <property type="match status" value="1"/>
</dbReference>
<feature type="active site" description="For ring-opening step" evidence="4">
    <location>
        <position position="136"/>
    </location>
</feature>
<dbReference type="PANTHER" id="PTHR11280:SF5">
    <property type="entry name" value="GLUCOSAMINE-6-PHOSPHATE ISOMERASE"/>
    <property type="match status" value="1"/>
</dbReference>
<keyword evidence="3 4" id="KW-0119">Carbohydrate metabolism</keyword>
<evidence type="ECO:0000256" key="3">
    <source>
        <dbReference type="ARBA" id="ARBA00023277"/>
    </source>
</evidence>
<dbReference type="GO" id="GO:0005975">
    <property type="term" value="P:carbohydrate metabolic process"/>
    <property type="evidence" value="ECO:0007669"/>
    <property type="project" value="InterPro"/>
</dbReference>
<sequence length="245" mass="27041">MEIIKVTNYEEMSKTAADYIITMVRQFPDATLGLATGGTPVGTYKRLIEDHQDNKTSYKKVTTFNLDEYIGLSGENPQSYRYFMDSVLFNHLDIQKVNTFIPNGTALDLEKECLNYENKLKNHGGIGLQILGIGNNGHIGFNEPGTAFSSNTHIVDLADSTIKANARYFNNIEEVPNQAITMGISTIMQCREILLLASGEAKADAIQQLLGKEVNEHFPASILRSHPNVKVIADEAALSASKVWA</sequence>
<feature type="domain" description="Glucosamine/galactosamine-6-phosphate isomerase" evidence="5">
    <location>
        <begin position="10"/>
        <end position="225"/>
    </location>
</feature>
<dbReference type="PROSITE" id="PS01161">
    <property type="entry name" value="GLC_GALNAC_ISOMERASE"/>
    <property type="match status" value="1"/>
</dbReference>
<dbReference type="GO" id="GO:0019262">
    <property type="term" value="P:N-acetylneuraminate catabolic process"/>
    <property type="evidence" value="ECO:0007669"/>
    <property type="project" value="UniProtKB-UniRule"/>
</dbReference>
<dbReference type="Pfam" id="PF01182">
    <property type="entry name" value="Glucosamine_iso"/>
    <property type="match status" value="1"/>
</dbReference>
<dbReference type="GO" id="GO:0005737">
    <property type="term" value="C:cytoplasm"/>
    <property type="evidence" value="ECO:0007669"/>
    <property type="project" value="TreeGrafter"/>
</dbReference>
<dbReference type="FunFam" id="3.40.50.1360:FF:000003">
    <property type="entry name" value="Glucosamine-6-phosphate deaminase"/>
    <property type="match status" value="1"/>
</dbReference>
<dbReference type="STRING" id="1459.AF332_16525"/>
<evidence type="ECO:0000313" key="6">
    <source>
        <dbReference type="EMBL" id="KON88248.1"/>
    </source>
</evidence>
<dbReference type="InterPro" id="IPR004547">
    <property type="entry name" value="Glucosamine6P_isomerase"/>
</dbReference>
<evidence type="ECO:0000259" key="5">
    <source>
        <dbReference type="Pfam" id="PF01182"/>
    </source>
</evidence>
<comment type="function">
    <text evidence="4">Catalyzes the reversible isomerization-deamination of glucosamine 6-phosphate (GlcN6P) to form fructose 6-phosphate (Fru6P) and ammonium ion.</text>
</comment>
<accession>A0A0M0GEP4</accession>
<comment type="caution">
    <text evidence="6">The sequence shown here is derived from an EMBL/GenBank/DDBJ whole genome shotgun (WGS) entry which is preliminary data.</text>
</comment>
<dbReference type="NCBIfam" id="TIGR00502">
    <property type="entry name" value="nagB"/>
    <property type="match status" value="1"/>
</dbReference>
<dbReference type="EC" id="3.5.99.6" evidence="4"/>
<comment type="pathway">
    <text evidence="4">Amino-sugar metabolism; N-acetylneuraminate degradation; D-fructose 6-phosphate from N-acetylneuraminate: step 5/5.</text>
</comment>
<dbReference type="RefSeq" id="WP_053435622.1">
    <property type="nucleotide sequence ID" value="NZ_LGUF01000007.1"/>
</dbReference>
<comment type="catalytic activity">
    <reaction evidence="1 4">
        <text>alpha-D-glucosamine 6-phosphate + H2O = beta-D-fructose 6-phosphate + NH4(+)</text>
        <dbReference type="Rhea" id="RHEA:12172"/>
        <dbReference type="ChEBI" id="CHEBI:15377"/>
        <dbReference type="ChEBI" id="CHEBI:28938"/>
        <dbReference type="ChEBI" id="CHEBI:57634"/>
        <dbReference type="ChEBI" id="CHEBI:75989"/>
        <dbReference type="EC" id="3.5.99.6"/>
    </reaction>
</comment>
<keyword evidence="2 4" id="KW-0378">Hydrolase</keyword>
<reference evidence="7" key="1">
    <citation type="submission" date="2015-07" db="EMBL/GenBank/DDBJ databases">
        <title>Fjat-10036 dsm4.</title>
        <authorList>
            <person name="Liu B."/>
            <person name="Wang J."/>
            <person name="Zhu Y."/>
            <person name="Liu G."/>
            <person name="Chen Q."/>
            <person name="Chen Z."/>
            <person name="Lan J."/>
            <person name="Che J."/>
            <person name="Ge C."/>
            <person name="Shi H."/>
            <person name="Pan Z."/>
            <person name="Liu X."/>
        </authorList>
    </citation>
    <scope>NUCLEOTIDE SEQUENCE [LARGE SCALE GENOMIC DNA]</scope>
    <source>
        <strain evidence="7">DSM 4</strain>
    </source>
</reference>
<evidence type="ECO:0000313" key="7">
    <source>
        <dbReference type="Proteomes" id="UP000037109"/>
    </source>
</evidence>
<dbReference type="SUPFAM" id="SSF100950">
    <property type="entry name" value="NagB/RpiA/CoA transferase-like"/>
    <property type="match status" value="1"/>
</dbReference>
<dbReference type="GO" id="GO:0004342">
    <property type="term" value="F:glucosamine-6-phosphate deaminase activity"/>
    <property type="evidence" value="ECO:0007669"/>
    <property type="project" value="UniProtKB-UniRule"/>
</dbReference>
<dbReference type="GO" id="GO:0042802">
    <property type="term" value="F:identical protein binding"/>
    <property type="evidence" value="ECO:0007669"/>
    <property type="project" value="TreeGrafter"/>
</dbReference>
<dbReference type="GO" id="GO:0006043">
    <property type="term" value="P:glucosamine catabolic process"/>
    <property type="evidence" value="ECO:0007669"/>
    <property type="project" value="TreeGrafter"/>
</dbReference>
<dbReference type="PATRIC" id="fig|1459.3.peg.3615"/>
<dbReference type="GO" id="GO:0006046">
    <property type="term" value="P:N-acetylglucosamine catabolic process"/>
    <property type="evidence" value="ECO:0007669"/>
    <property type="project" value="UniProtKB-UniRule"/>
</dbReference>
<dbReference type="EMBL" id="LGUF01000007">
    <property type="protein sequence ID" value="KON88248.1"/>
    <property type="molecule type" value="Genomic_DNA"/>
</dbReference>
<evidence type="ECO:0000256" key="2">
    <source>
        <dbReference type="ARBA" id="ARBA00022801"/>
    </source>
</evidence>
<proteinExistence type="inferred from homology"/>
<dbReference type="AlphaFoldDB" id="A0A0M0GEP4"/>
<gene>
    <name evidence="4" type="primary">nagB</name>
    <name evidence="6" type="ORF">AF332_16525</name>
</gene>
<feature type="active site" description="Proton acceptor; for enolization step" evidence="4">
    <location>
        <position position="67"/>
    </location>
</feature>
<dbReference type="Gene3D" id="3.40.50.1360">
    <property type="match status" value="1"/>
</dbReference>
<dbReference type="Proteomes" id="UP000037109">
    <property type="component" value="Unassembled WGS sequence"/>
</dbReference>
<protein>
    <recommendedName>
        <fullName evidence="4">Glucosamine-6-phosphate deaminase</fullName>
        <ecNumber evidence="4">3.5.99.6</ecNumber>
    </recommendedName>
    <alternativeName>
        <fullName evidence="4">GlcN6P deaminase</fullName>
        <shortName evidence="4">GNPDA</shortName>
    </alternativeName>
    <alternativeName>
        <fullName evidence="4">Glucosamine-6-phosphate isomerase</fullName>
    </alternativeName>
</protein>
<evidence type="ECO:0000256" key="1">
    <source>
        <dbReference type="ARBA" id="ARBA00000644"/>
    </source>
</evidence>
<dbReference type="UniPathway" id="UPA00629">
    <property type="reaction ID" value="UER00684"/>
</dbReference>
<dbReference type="OrthoDB" id="9791139at2"/>
<dbReference type="InterPro" id="IPR006148">
    <property type="entry name" value="Glc/Gal-6P_isomerase"/>
</dbReference>
<name>A0A0M0GEP4_SPOGL</name>
<feature type="active site" description="Proton acceptor; for ring-opening step" evidence="4">
    <location>
        <position position="138"/>
    </location>
</feature>
<keyword evidence="7" id="KW-1185">Reference proteome</keyword>
<comment type="similarity">
    <text evidence="4">Belongs to the glucosamine/galactosamine-6-phosphate isomerase family. NagB subfamily.</text>
</comment>
<evidence type="ECO:0000256" key="4">
    <source>
        <dbReference type="HAMAP-Rule" id="MF_01241"/>
    </source>
</evidence>
<dbReference type="CDD" id="cd01399">
    <property type="entry name" value="GlcN6P_deaminase"/>
    <property type="match status" value="1"/>
</dbReference>
<organism evidence="6 7">
    <name type="scientific">Sporosarcina globispora</name>
    <name type="common">Bacillus globisporus</name>
    <dbReference type="NCBI Taxonomy" id="1459"/>
    <lineage>
        <taxon>Bacteria</taxon>
        <taxon>Bacillati</taxon>
        <taxon>Bacillota</taxon>
        <taxon>Bacilli</taxon>
        <taxon>Bacillales</taxon>
        <taxon>Caryophanaceae</taxon>
        <taxon>Sporosarcina</taxon>
    </lineage>
</organism>
<dbReference type="InterPro" id="IPR037171">
    <property type="entry name" value="NagB/RpiA_transferase-like"/>
</dbReference>
<dbReference type="InterPro" id="IPR018321">
    <property type="entry name" value="Glucosamine6P_isomerase_CS"/>
</dbReference>
<comment type="caution">
    <text evidence="4">Lacks conserved residue(s) required for the propagation of feature annotation.</text>
</comment>
<feature type="active site" description="For ring-opening step" evidence="4">
    <location>
        <position position="143"/>
    </location>
</feature>
<dbReference type="HAMAP" id="MF_01241">
    <property type="entry name" value="GlcN6P_deamin"/>
    <property type="match status" value="1"/>
</dbReference>